<dbReference type="OrthoDB" id="437369at2759"/>
<keyword evidence="4" id="KW-0732">Signal</keyword>
<dbReference type="Pfam" id="PF13450">
    <property type="entry name" value="NAD_binding_8"/>
    <property type="match status" value="1"/>
</dbReference>
<evidence type="ECO:0000256" key="2">
    <source>
        <dbReference type="ARBA" id="ARBA00009967"/>
    </source>
</evidence>
<evidence type="ECO:0000256" key="4">
    <source>
        <dbReference type="ARBA" id="ARBA00022729"/>
    </source>
</evidence>
<dbReference type="GO" id="GO:0001735">
    <property type="term" value="F:prenylcysteine oxidase activity"/>
    <property type="evidence" value="ECO:0007669"/>
    <property type="project" value="InterPro"/>
</dbReference>
<keyword evidence="9" id="KW-1133">Transmembrane helix</keyword>
<comment type="similarity">
    <text evidence="2">Belongs to the prenylcysteine oxidase family.</text>
</comment>
<dbReference type="Gene3D" id="3.50.50.60">
    <property type="entry name" value="FAD/NAD(P)-binding domain"/>
    <property type="match status" value="1"/>
</dbReference>
<dbReference type="EMBL" id="KZ613467">
    <property type="protein sequence ID" value="PMD26753.1"/>
    <property type="molecule type" value="Genomic_DNA"/>
</dbReference>
<name>A0A2J6QKF5_9HELO</name>
<feature type="compositionally biased region" description="Pro residues" evidence="8">
    <location>
        <begin position="8"/>
        <end position="22"/>
    </location>
</feature>
<keyword evidence="3" id="KW-0285">Flavoprotein</keyword>
<evidence type="ECO:0000259" key="10">
    <source>
        <dbReference type="Pfam" id="PF07156"/>
    </source>
</evidence>
<feature type="domain" description="Prenylcysteine lyase" evidence="10">
    <location>
        <begin position="285"/>
        <end position="627"/>
    </location>
</feature>
<dbReference type="GO" id="GO:0030327">
    <property type="term" value="P:prenylated protein catabolic process"/>
    <property type="evidence" value="ECO:0007669"/>
    <property type="project" value="TreeGrafter"/>
</dbReference>
<dbReference type="InterPro" id="IPR010795">
    <property type="entry name" value="Prenylcys_lyase"/>
</dbReference>
<gene>
    <name evidence="11" type="ORF">NA56DRAFT_697992</name>
</gene>
<feature type="compositionally biased region" description="Low complexity" evidence="8">
    <location>
        <begin position="23"/>
        <end position="48"/>
    </location>
</feature>
<reference evidence="11 12" key="1">
    <citation type="submission" date="2016-05" db="EMBL/GenBank/DDBJ databases">
        <title>A degradative enzymes factory behind the ericoid mycorrhizal symbiosis.</title>
        <authorList>
            <consortium name="DOE Joint Genome Institute"/>
            <person name="Martino E."/>
            <person name="Morin E."/>
            <person name="Grelet G."/>
            <person name="Kuo A."/>
            <person name="Kohler A."/>
            <person name="Daghino S."/>
            <person name="Barry K."/>
            <person name="Choi C."/>
            <person name="Cichocki N."/>
            <person name="Clum A."/>
            <person name="Copeland A."/>
            <person name="Hainaut M."/>
            <person name="Haridas S."/>
            <person name="Labutti K."/>
            <person name="Lindquist E."/>
            <person name="Lipzen A."/>
            <person name="Khouja H.-R."/>
            <person name="Murat C."/>
            <person name="Ohm R."/>
            <person name="Olson A."/>
            <person name="Spatafora J."/>
            <person name="Veneault-Fourrey C."/>
            <person name="Henrissat B."/>
            <person name="Grigoriev I."/>
            <person name="Martin F."/>
            <person name="Perotto S."/>
        </authorList>
    </citation>
    <scope>NUCLEOTIDE SEQUENCE [LARGE SCALE GENOMIC DNA]</scope>
    <source>
        <strain evidence="11 12">UAMH 7357</strain>
    </source>
</reference>
<comment type="cofactor">
    <cofactor evidence="1">
        <name>FAD</name>
        <dbReference type="ChEBI" id="CHEBI:57692"/>
    </cofactor>
</comment>
<keyword evidence="5" id="KW-0274">FAD</keyword>
<evidence type="ECO:0000256" key="6">
    <source>
        <dbReference type="ARBA" id="ARBA00023002"/>
    </source>
</evidence>
<evidence type="ECO:0000313" key="11">
    <source>
        <dbReference type="EMBL" id="PMD26753.1"/>
    </source>
</evidence>
<keyword evidence="9" id="KW-0472">Membrane</keyword>
<feature type="transmembrane region" description="Helical" evidence="9">
    <location>
        <begin position="126"/>
        <end position="149"/>
    </location>
</feature>
<evidence type="ECO:0000256" key="5">
    <source>
        <dbReference type="ARBA" id="ARBA00022827"/>
    </source>
</evidence>
<keyword evidence="7" id="KW-0325">Glycoprotein</keyword>
<dbReference type="SUPFAM" id="SSF51905">
    <property type="entry name" value="FAD/NAD(P)-binding domain"/>
    <property type="match status" value="1"/>
</dbReference>
<sequence length="638" mass="71320">MTKNTWEPKPPLLSPDAPPPYTPSSSSNPPSENTPLLSSSRPSHSSRSTAPHLTSWGNPPPDPEQHYFLLRAYHRALDAVAARGWRPPAIKWPGSVRIVRVERVGGRRKRGCRPCGNKKRRRRRVWLCFSLLFWILVALGVAVCFRWGWGGNGGRGIGIGPGHKKTVRVAVVGAGPAGVSAAHTLSTSFKSPNIKLEIVLLEQKSHIGGRMQPDLSSQLNFLGWSLHPGDIATGAVGSSVLRDRTRSLLGIEFNAQRNEVVREVGLFDGRSVVAKVTRPLDAMGWRTWLALLWKYKFSFLNAKELPTGTMVSFGKLLKSRKPHESVSEMVRAGKLGSVIGMSAVERLRVNGIAGSYVDEILNPQVWRQTGQSVEELSDLAISMALERETHVPAANDGNLVIVLEEFLKRSTADLRLDTRVTGLRKELVDERKASWIVDYQRGEHHESEVFDHVVLAGPWNTTSFLKDYHHQGEDVYYRPLFVTFLVSNKGLNKEYFGSLEEMSSQILPIQSANLPSELEGIHEISYLRDIYGPDVNIKAVQKLYRVLSARSLSEQDVLAFFEGGVLQSYEERIENAYPLMWPRKGNFGEFKVQEGLWHTGVVEGIGSSVDLSWFAGENVARLLAKEIGRRRIWGTRFR</sequence>
<dbReference type="InterPro" id="IPR036188">
    <property type="entry name" value="FAD/NAD-bd_sf"/>
</dbReference>
<keyword evidence="12" id="KW-1185">Reference proteome</keyword>
<accession>A0A2J6QKF5</accession>
<dbReference type="Pfam" id="PF07156">
    <property type="entry name" value="Prenylcys_lyase"/>
    <property type="match status" value="1"/>
</dbReference>
<evidence type="ECO:0000313" key="12">
    <source>
        <dbReference type="Proteomes" id="UP000235672"/>
    </source>
</evidence>
<protein>
    <recommendedName>
        <fullName evidence="10">Prenylcysteine lyase domain-containing protein</fullName>
    </recommendedName>
</protein>
<evidence type="ECO:0000256" key="1">
    <source>
        <dbReference type="ARBA" id="ARBA00001974"/>
    </source>
</evidence>
<dbReference type="PANTHER" id="PTHR15944">
    <property type="entry name" value="FARNESYLCYSTEINE LYASE"/>
    <property type="match status" value="1"/>
</dbReference>
<dbReference type="GO" id="GO:0030328">
    <property type="term" value="P:prenylcysteine catabolic process"/>
    <property type="evidence" value="ECO:0007669"/>
    <property type="project" value="InterPro"/>
</dbReference>
<evidence type="ECO:0000256" key="9">
    <source>
        <dbReference type="SAM" id="Phobius"/>
    </source>
</evidence>
<evidence type="ECO:0000256" key="3">
    <source>
        <dbReference type="ARBA" id="ARBA00022630"/>
    </source>
</evidence>
<proteinExistence type="inferred from homology"/>
<evidence type="ECO:0000256" key="7">
    <source>
        <dbReference type="ARBA" id="ARBA00023180"/>
    </source>
</evidence>
<evidence type="ECO:0000256" key="8">
    <source>
        <dbReference type="SAM" id="MobiDB-lite"/>
    </source>
</evidence>
<dbReference type="InterPro" id="IPR017046">
    <property type="entry name" value="Prenylcysteine_Oxase1"/>
</dbReference>
<feature type="region of interest" description="Disordered" evidence="8">
    <location>
        <begin position="1"/>
        <end position="59"/>
    </location>
</feature>
<keyword evidence="9" id="KW-0812">Transmembrane</keyword>
<organism evidence="11 12">
    <name type="scientific">Hyaloscypha hepaticicola</name>
    <dbReference type="NCBI Taxonomy" id="2082293"/>
    <lineage>
        <taxon>Eukaryota</taxon>
        <taxon>Fungi</taxon>
        <taxon>Dikarya</taxon>
        <taxon>Ascomycota</taxon>
        <taxon>Pezizomycotina</taxon>
        <taxon>Leotiomycetes</taxon>
        <taxon>Helotiales</taxon>
        <taxon>Hyaloscyphaceae</taxon>
        <taxon>Hyaloscypha</taxon>
    </lineage>
</organism>
<keyword evidence="6" id="KW-0560">Oxidoreductase</keyword>
<dbReference type="Proteomes" id="UP000235672">
    <property type="component" value="Unassembled WGS sequence"/>
</dbReference>
<dbReference type="AlphaFoldDB" id="A0A2J6QKF5"/>
<dbReference type="PANTHER" id="PTHR15944:SF0">
    <property type="entry name" value="PRENYLCYSTEINE LYASE DOMAIN-CONTAINING PROTEIN"/>
    <property type="match status" value="1"/>
</dbReference>